<keyword evidence="2" id="KW-0378">Hydrolase</keyword>
<feature type="chain" id="PRO_5044998022" evidence="2">
    <location>
        <begin position="27"/>
        <end position="702"/>
    </location>
</feature>
<evidence type="ECO:0000313" key="6">
    <source>
        <dbReference type="Proteomes" id="UP001597493"/>
    </source>
</evidence>
<dbReference type="Pfam" id="PF02872">
    <property type="entry name" value="5_nucleotid_C"/>
    <property type="match status" value="1"/>
</dbReference>
<dbReference type="InterPro" id="IPR029052">
    <property type="entry name" value="Metallo-depent_PP-like"/>
</dbReference>
<dbReference type="PANTHER" id="PTHR11575">
    <property type="entry name" value="5'-NUCLEOTIDASE-RELATED"/>
    <property type="match status" value="1"/>
</dbReference>
<evidence type="ECO:0000259" key="4">
    <source>
        <dbReference type="Pfam" id="PF02872"/>
    </source>
</evidence>
<dbReference type="Gene3D" id="3.90.780.10">
    <property type="entry name" value="5'-Nucleotidase, C-terminal domain"/>
    <property type="match status" value="1"/>
</dbReference>
<dbReference type="EMBL" id="JBHUMY010000043">
    <property type="protein sequence ID" value="MFD2663628.1"/>
    <property type="molecule type" value="Genomic_DNA"/>
</dbReference>
<sequence>MIAFKNSRRWAASGLALLFAAGTAWTAGHAPTALAAAEPVSVQLLSVNDLHGKIDVTETIDGVKYGRFDYTAAYLKQREAANPNTLIVHAGDMVGGSSPVSALFQDEPTVELMEAVGFDVGSIGNHELDEGVNELRRLIDGGTHPNGTPNYDGIDYPVLAANIEYKDSGELVFDPYAIREVGGVKIGFIGVTTTETVSMVIPEGIKDIRFTDEMAAINKYVSELKDQGVRTIVVLAHNPGSQSGDMVTGDAARIAEGVDDEVDVIFSAHNHQKNNGIVDGKLIVQAWEYGKAIGDVDLTIDPVTGDVLSKKAEIVDVVQSGIEPDPQASEILNKYLDLVAPKLNAVVGESAVEMLKSYPTKEVFGDAGLGNFLADAMKWSVDSDFALMNGGGVRDNINAGPITWGELFNVQPFGNTVVRVEVTGAEFEEILNAMINPAYGPDSFIAGASYTWDAATSKVKQIRLPDGQPIDKDGTYSLAVNNYMYEQTSDKYKLLKLYGDNFYQGPIDVDATVDFLKSVGEPIAYEAEGRISTDITAPVIETEPADVASAVNAFEPFTFEATATDAGSGLKELTVQLDGQTVSNPFELDPMTLGDGEHQLVVTATDKVGNTASKPFTLQAQIDLQHLDELVQWGVTNGLVEKDNSLTSKIEAAQKNQDKKAQIGALNALINHVKAQSGKKIDAEFAAMLIGQIQLVQEQLKQ</sequence>
<protein>
    <submittedName>
        <fullName evidence="5">5'-nucleotidase C-terminal domain-containing protein</fullName>
    </submittedName>
</protein>
<evidence type="ECO:0000256" key="2">
    <source>
        <dbReference type="RuleBase" id="RU362119"/>
    </source>
</evidence>
<feature type="domain" description="Calcineurin-like phosphoesterase" evidence="3">
    <location>
        <begin position="47"/>
        <end position="272"/>
    </location>
</feature>
<comment type="similarity">
    <text evidence="2">Belongs to the 5'-nucleotidase family.</text>
</comment>
<dbReference type="InterPro" id="IPR004843">
    <property type="entry name" value="Calcineurin-like_PHP"/>
</dbReference>
<proteinExistence type="inferred from homology"/>
<feature type="domain" description="5'-Nucleotidase C-terminal" evidence="4">
    <location>
        <begin position="347"/>
        <end position="486"/>
    </location>
</feature>
<dbReference type="Gene3D" id="3.60.21.10">
    <property type="match status" value="1"/>
</dbReference>
<keyword evidence="6" id="KW-1185">Reference proteome</keyword>
<dbReference type="InterPro" id="IPR013783">
    <property type="entry name" value="Ig-like_fold"/>
</dbReference>
<dbReference type="Gene3D" id="2.60.40.10">
    <property type="entry name" value="Immunoglobulins"/>
    <property type="match status" value="1"/>
</dbReference>
<name>A0ABW5R498_9BACL</name>
<dbReference type="RefSeq" id="WP_379280028.1">
    <property type="nucleotide sequence ID" value="NZ_JBHUGT010000011.1"/>
</dbReference>
<evidence type="ECO:0000313" key="5">
    <source>
        <dbReference type="EMBL" id="MFD2663628.1"/>
    </source>
</evidence>
<accession>A0ABW5R498</accession>
<keyword evidence="1 2" id="KW-0732">Signal</keyword>
<dbReference type="PANTHER" id="PTHR11575:SF24">
    <property type="entry name" value="5'-NUCLEOTIDASE"/>
    <property type="match status" value="1"/>
</dbReference>
<organism evidence="5 6">
    <name type="scientific">Paenibacillus thailandensis</name>
    <dbReference type="NCBI Taxonomy" id="393250"/>
    <lineage>
        <taxon>Bacteria</taxon>
        <taxon>Bacillati</taxon>
        <taxon>Bacillota</taxon>
        <taxon>Bacilli</taxon>
        <taxon>Bacillales</taxon>
        <taxon>Paenibacillaceae</taxon>
        <taxon>Paenibacillus</taxon>
    </lineage>
</organism>
<dbReference type="SUPFAM" id="SSF55816">
    <property type="entry name" value="5'-nucleotidase (syn. UDP-sugar hydrolase), C-terminal domain"/>
    <property type="match status" value="1"/>
</dbReference>
<gene>
    <name evidence="5" type="ORF">ACFSW5_25640</name>
</gene>
<reference evidence="6" key="1">
    <citation type="journal article" date="2019" name="Int. J. Syst. Evol. Microbiol.">
        <title>The Global Catalogue of Microorganisms (GCM) 10K type strain sequencing project: providing services to taxonomists for standard genome sequencing and annotation.</title>
        <authorList>
            <consortium name="The Broad Institute Genomics Platform"/>
            <consortium name="The Broad Institute Genome Sequencing Center for Infectious Disease"/>
            <person name="Wu L."/>
            <person name="Ma J."/>
        </authorList>
    </citation>
    <scope>NUCLEOTIDE SEQUENCE [LARGE SCALE GENOMIC DNA]</scope>
    <source>
        <strain evidence="6">TISTR 1827</strain>
    </source>
</reference>
<dbReference type="InterPro" id="IPR006179">
    <property type="entry name" value="5_nucleotidase/apyrase"/>
</dbReference>
<dbReference type="Proteomes" id="UP001597493">
    <property type="component" value="Unassembled WGS sequence"/>
</dbReference>
<keyword evidence="2" id="KW-0547">Nucleotide-binding</keyword>
<dbReference type="InterPro" id="IPR036907">
    <property type="entry name" value="5'-Nucleotdase_C_sf"/>
</dbReference>
<comment type="caution">
    <text evidence="5">The sequence shown here is derived from an EMBL/GenBank/DDBJ whole genome shotgun (WGS) entry which is preliminary data.</text>
</comment>
<evidence type="ECO:0000256" key="1">
    <source>
        <dbReference type="ARBA" id="ARBA00022729"/>
    </source>
</evidence>
<feature type="signal peptide" evidence="2">
    <location>
        <begin position="1"/>
        <end position="26"/>
    </location>
</feature>
<dbReference type="SUPFAM" id="SSF56300">
    <property type="entry name" value="Metallo-dependent phosphatases"/>
    <property type="match status" value="1"/>
</dbReference>
<evidence type="ECO:0000259" key="3">
    <source>
        <dbReference type="Pfam" id="PF00149"/>
    </source>
</evidence>
<dbReference type="PRINTS" id="PR01607">
    <property type="entry name" value="APYRASEFAMLY"/>
</dbReference>
<dbReference type="Pfam" id="PF00149">
    <property type="entry name" value="Metallophos"/>
    <property type="match status" value="1"/>
</dbReference>
<dbReference type="InterPro" id="IPR008334">
    <property type="entry name" value="5'-Nucleotdase_C"/>
</dbReference>